<dbReference type="GO" id="GO:0005737">
    <property type="term" value="C:cytoplasm"/>
    <property type="evidence" value="ECO:0007669"/>
    <property type="project" value="TreeGrafter"/>
</dbReference>
<dbReference type="InterPro" id="IPR008166">
    <property type="entry name" value="Glyco_transf_92"/>
</dbReference>
<keyword evidence="4" id="KW-0812">Transmembrane</keyword>
<dbReference type="PANTHER" id="PTHR21461:SF69">
    <property type="entry name" value="GLYCOSYLTRANSFERASE FAMILY 92 PROTEIN"/>
    <property type="match status" value="1"/>
</dbReference>
<keyword evidence="2" id="KW-0328">Glycosyltransferase</keyword>
<keyword evidence="5" id="KW-1133">Transmembrane helix</keyword>
<reference evidence="7 8" key="1">
    <citation type="submission" date="2018-06" db="EMBL/GenBank/DDBJ databases">
        <title>Genomic Encyclopedia of Archaeal and Bacterial Type Strains, Phase II (KMG-II): from individual species to whole genera.</title>
        <authorList>
            <person name="Goeker M."/>
        </authorList>
    </citation>
    <scope>NUCLEOTIDE SEQUENCE [LARGE SCALE GENOMIC DNA]</scope>
    <source>
        <strain evidence="7 8">DSM 27372</strain>
    </source>
</reference>
<evidence type="ECO:0000256" key="5">
    <source>
        <dbReference type="ARBA" id="ARBA00022989"/>
    </source>
</evidence>
<keyword evidence="3 7" id="KW-0808">Transferase</keyword>
<name>A0A318UIY0_9SPHI</name>
<dbReference type="GO" id="GO:0016757">
    <property type="term" value="F:glycosyltransferase activity"/>
    <property type="evidence" value="ECO:0007669"/>
    <property type="project" value="UniProtKB-KW"/>
</dbReference>
<gene>
    <name evidence="7" type="ORF">B0O44_102487</name>
</gene>
<dbReference type="EMBL" id="QKLU01000002">
    <property type="protein sequence ID" value="PYF75931.1"/>
    <property type="molecule type" value="Genomic_DNA"/>
</dbReference>
<evidence type="ECO:0000256" key="3">
    <source>
        <dbReference type="ARBA" id="ARBA00022679"/>
    </source>
</evidence>
<evidence type="ECO:0000313" key="7">
    <source>
        <dbReference type="EMBL" id="PYF75931.1"/>
    </source>
</evidence>
<evidence type="ECO:0000256" key="1">
    <source>
        <dbReference type="ARBA" id="ARBA00004167"/>
    </source>
</evidence>
<comment type="subcellular location">
    <subcellularLocation>
        <location evidence="1">Membrane</location>
        <topology evidence="1">Single-pass membrane protein</topology>
    </subcellularLocation>
</comment>
<evidence type="ECO:0000256" key="4">
    <source>
        <dbReference type="ARBA" id="ARBA00022692"/>
    </source>
</evidence>
<organism evidence="7 8">
    <name type="scientific">Pedobacter nutrimenti</name>
    <dbReference type="NCBI Taxonomy" id="1241337"/>
    <lineage>
        <taxon>Bacteria</taxon>
        <taxon>Pseudomonadati</taxon>
        <taxon>Bacteroidota</taxon>
        <taxon>Sphingobacteriia</taxon>
        <taxon>Sphingobacteriales</taxon>
        <taxon>Sphingobacteriaceae</taxon>
        <taxon>Pedobacter</taxon>
    </lineage>
</organism>
<protein>
    <submittedName>
        <fullName evidence="7">Glycosyl transferase family 92</fullName>
    </submittedName>
</protein>
<dbReference type="AlphaFoldDB" id="A0A318UIY0"/>
<keyword evidence="6" id="KW-0472">Membrane</keyword>
<dbReference type="Proteomes" id="UP000248198">
    <property type="component" value="Unassembled WGS sequence"/>
</dbReference>
<dbReference type="PANTHER" id="PTHR21461">
    <property type="entry name" value="GLYCOSYLTRANSFERASE FAMILY 92 PROTEIN"/>
    <property type="match status" value="1"/>
</dbReference>
<evidence type="ECO:0000256" key="2">
    <source>
        <dbReference type="ARBA" id="ARBA00022676"/>
    </source>
</evidence>
<dbReference type="Pfam" id="PF01697">
    <property type="entry name" value="Glyco_transf_92"/>
    <property type="match status" value="1"/>
</dbReference>
<dbReference type="GO" id="GO:0016020">
    <property type="term" value="C:membrane"/>
    <property type="evidence" value="ECO:0007669"/>
    <property type="project" value="UniProtKB-SubCell"/>
</dbReference>
<keyword evidence="8" id="KW-1185">Reference proteome</keyword>
<comment type="caution">
    <text evidence="7">The sequence shown here is derived from an EMBL/GenBank/DDBJ whole genome shotgun (WGS) entry which is preliminary data.</text>
</comment>
<accession>A0A318UIY0</accession>
<evidence type="ECO:0000256" key="6">
    <source>
        <dbReference type="ARBA" id="ARBA00023136"/>
    </source>
</evidence>
<evidence type="ECO:0000313" key="8">
    <source>
        <dbReference type="Proteomes" id="UP000248198"/>
    </source>
</evidence>
<proteinExistence type="predicted"/>
<sequence length="283" mass="33148">MRKVKPLCLRLNDIEYMSWLKKILSKKEIHSYYLTICCIAKDEDDYLSEWINFHLKAGVDYFYIYDNGSKVPIKTIISEAGLSAYVKVIEMPGKSKQVKAYKNCLRRFGKTSKWIAFIDLDEFILAKSTKGNLPLFLKAYEPYGALAVNWQMFGSAYHLKRTNRPQLESFTLKAEENYYKNTHVKSIVQPKYVKDKGNAHFFKFIDGYFAVNENFNIVEGSFSNVSVNKIQINHYYCRSLEEYKEKVIRGIADTKRPRQMDEFYEHDRDSNALEDKTILGLFS</sequence>